<evidence type="ECO:0000313" key="9">
    <source>
        <dbReference type="EMBL" id="VDM97609.1"/>
    </source>
</evidence>
<dbReference type="GO" id="GO:0009086">
    <property type="term" value="P:methionine biosynthetic process"/>
    <property type="evidence" value="ECO:0007669"/>
    <property type="project" value="TreeGrafter"/>
</dbReference>
<evidence type="ECO:0000256" key="8">
    <source>
        <dbReference type="SAM" id="MobiDB-lite"/>
    </source>
</evidence>
<dbReference type="SUPFAM" id="SSF51730">
    <property type="entry name" value="FAD-linked oxidoreductase"/>
    <property type="match status" value="1"/>
</dbReference>
<dbReference type="UniPathway" id="UPA00193"/>
<feature type="compositionally biased region" description="Basic and acidic residues" evidence="8">
    <location>
        <begin position="1"/>
        <end position="10"/>
    </location>
</feature>
<dbReference type="Proteomes" id="UP000271087">
    <property type="component" value="Unassembled WGS sequence"/>
</dbReference>
<keyword evidence="5" id="KW-0274">FAD</keyword>
<evidence type="ECO:0000256" key="3">
    <source>
        <dbReference type="ARBA" id="ARBA00006743"/>
    </source>
</evidence>
<dbReference type="WBParaSite" id="nOo.2.0.1.t11969-RA">
    <property type="protein sequence ID" value="nOo.2.0.1.t11969-RA"/>
    <property type="gene ID" value="nOo.2.0.1.g11969"/>
</dbReference>
<dbReference type="GO" id="GO:0005829">
    <property type="term" value="C:cytosol"/>
    <property type="evidence" value="ECO:0007669"/>
    <property type="project" value="TreeGrafter"/>
</dbReference>
<keyword evidence="4" id="KW-0285">Flavoprotein</keyword>
<evidence type="ECO:0000313" key="10">
    <source>
        <dbReference type="Proteomes" id="UP000271087"/>
    </source>
</evidence>
<evidence type="ECO:0000256" key="6">
    <source>
        <dbReference type="ARBA" id="ARBA00023002"/>
    </source>
</evidence>
<dbReference type="PANTHER" id="PTHR45754:SF3">
    <property type="entry name" value="METHYLENETETRAHYDROFOLATE REDUCTASE (NADPH)"/>
    <property type="match status" value="1"/>
</dbReference>
<dbReference type="InterPro" id="IPR029041">
    <property type="entry name" value="FAD-linked_oxidoreductase-like"/>
</dbReference>
<sequence>MDTITDHVTADDEAGTSTTKNDNGCVIDSSEITNQAAISSQTDWVTHGTYVPLRDRIKKRIADGVPFFSLEFFPPKTANSVANFFARLDRFREGNPLFVDIAWHFGSDPGSL</sequence>
<gene>
    <name evidence="9" type="ORF">NOO_LOCUS11969</name>
</gene>
<evidence type="ECO:0000256" key="2">
    <source>
        <dbReference type="ARBA" id="ARBA00004777"/>
    </source>
</evidence>
<keyword evidence="6" id="KW-0560">Oxidoreductase</keyword>
<feature type="region of interest" description="Disordered" evidence="8">
    <location>
        <begin position="1"/>
        <end position="22"/>
    </location>
</feature>
<evidence type="ECO:0000256" key="4">
    <source>
        <dbReference type="ARBA" id="ARBA00022630"/>
    </source>
</evidence>
<evidence type="ECO:0000313" key="11">
    <source>
        <dbReference type="WBParaSite" id="nOo.2.0.1.t11969-RA"/>
    </source>
</evidence>
<dbReference type="GO" id="GO:0035999">
    <property type="term" value="P:tetrahydrofolate interconversion"/>
    <property type="evidence" value="ECO:0007669"/>
    <property type="project" value="UniProtKB-UniPathway"/>
</dbReference>
<organism evidence="11">
    <name type="scientific">Onchocerca ochengi</name>
    <name type="common">Filarial nematode worm</name>
    <dbReference type="NCBI Taxonomy" id="42157"/>
    <lineage>
        <taxon>Eukaryota</taxon>
        <taxon>Metazoa</taxon>
        <taxon>Ecdysozoa</taxon>
        <taxon>Nematoda</taxon>
        <taxon>Chromadorea</taxon>
        <taxon>Rhabditida</taxon>
        <taxon>Spirurina</taxon>
        <taxon>Spiruromorpha</taxon>
        <taxon>Filarioidea</taxon>
        <taxon>Onchocercidae</taxon>
        <taxon>Onchocerca</taxon>
    </lineage>
</organism>
<reference evidence="11" key="1">
    <citation type="submission" date="2016-06" db="UniProtKB">
        <authorList>
            <consortium name="WormBaseParasite"/>
        </authorList>
    </citation>
    <scope>IDENTIFICATION</scope>
</reference>
<dbReference type="OrthoDB" id="5805987at2759"/>
<dbReference type="GO" id="GO:0004489">
    <property type="term" value="F:methylenetetrahydrofolate reductase [NAD(P)H] activity"/>
    <property type="evidence" value="ECO:0007669"/>
    <property type="project" value="InterPro"/>
</dbReference>
<comment type="similarity">
    <text evidence="3">Belongs to the methylenetetrahydrofolate reductase family.</text>
</comment>
<name>A0A182EUY4_ONCOC</name>
<dbReference type="STRING" id="42157.A0A182EUY4"/>
<dbReference type="PANTHER" id="PTHR45754">
    <property type="entry name" value="METHYLENETETRAHYDROFOLATE REDUCTASE"/>
    <property type="match status" value="1"/>
</dbReference>
<protein>
    <submittedName>
        <fullName evidence="11">Methylenetetrahydrofolate reductase [NAD(P)H]</fullName>
    </submittedName>
</protein>
<evidence type="ECO:0000256" key="7">
    <source>
        <dbReference type="RuleBase" id="RU004254"/>
    </source>
</evidence>
<evidence type="ECO:0000256" key="5">
    <source>
        <dbReference type="ARBA" id="ARBA00022827"/>
    </source>
</evidence>
<dbReference type="AlphaFoldDB" id="A0A182EUY4"/>
<evidence type="ECO:0000256" key="1">
    <source>
        <dbReference type="ARBA" id="ARBA00001974"/>
    </source>
</evidence>
<dbReference type="Pfam" id="PF02219">
    <property type="entry name" value="MTHFR"/>
    <property type="match status" value="1"/>
</dbReference>
<dbReference type="EMBL" id="UYRW01009275">
    <property type="protein sequence ID" value="VDM97609.1"/>
    <property type="molecule type" value="Genomic_DNA"/>
</dbReference>
<comment type="pathway">
    <text evidence="2 7">One-carbon metabolism; tetrahydrofolate interconversion.</text>
</comment>
<dbReference type="Gene3D" id="3.20.20.220">
    <property type="match status" value="1"/>
</dbReference>
<comment type="cofactor">
    <cofactor evidence="1">
        <name>FAD</name>
        <dbReference type="ChEBI" id="CHEBI:57692"/>
    </cofactor>
</comment>
<accession>A0A182EUY4</accession>
<reference evidence="9 10" key="2">
    <citation type="submission" date="2018-08" db="EMBL/GenBank/DDBJ databases">
        <authorList>
            <person name="Laetsch R D."/>
            <person name="Stevens L."/>
            <person name="Kumar S."/>
            <person name="Blaxter L. M."/>
        </authorList>
    </citation>
    <scope>NUCLEOTIDE SEQUENCE [LARGE SCALE GENOMIC DNA]</scope>
</reference>
<keyword evidence="10" id="KW-1185">Reference proteome</keyword>
<dbReference type="GO" id="GO:0071949">
    <property type="term" value="F:FAD binding"/>
    <property type="evidence" value="ECO:0007669"/>
    <property type="project" value="TreeGrafter"/>
</dbReference>
<proteinExistence type="inferred from homology"/>
<dbReference type="InterPro" id="IPR003171">
    <property type="entry name" value="Mehydrof_redctse-like"/>
</dbReference>